<evidence type="ECO:0000313" key="4">
    <source>
        <dbReference type="Proteomes" id="UP000198658"/>
    </source>
</evidence>
<feature type="chain" id="PRO_5011507717" evidence="2">
    <location>
        <begin position="23"/>
        <end position="97"/>
    </location>
</feature>
<name>A0A1H3Z6K9_9GAMM</name>
<reference evidence="4" key="1">
    <citation type="submission" date="2016-10" db="EMBL/GenBank/DDBJ databases">
        <authorList>
            <person name="Varghese N."/>
            <person name="Submissions S."/>
        </authorList>
    </citation>
    <scope>NUCLEOTIDE SEQUENCE [LARGE SCALE GENOMIC DNA]</scope>
    <source>
        <strain evidence="4">CGMCC 1.10657</strain>
    </source>
</reference>
<feature type="coiled-coil region" evidence="1">
    <location>
        <begin position="63"/>
        <end position="93"/>
    </location>
</feature>
<gene>
    <name evidence="3" type="ORF">SAMN05216562_2222</name>
</gene>
<dbReference type="EMBL" id="FNQO01000002">
    <property type="protein sequence ID" value="SEA19277.1"/>
    <property type="molecule type" value="Genomic_DNA"/>
</dbReference>
<accession>A0A1H3Z6K9</accession>
<protein>
    <submittedName>
        <fullName evidence="3">Uncharacterized protein</fullName>
    </submittedName>
</protein>
<feature type="signal peptide" evidence="2">
    <location>
        <begin position="1"/>
        <end position="22"/>
    </location>
</feature>
<sequence>MKGVIFTGFLFAAVTAAGSVLAASGEHPLVAANQQQDATEKLEMKGEQRHEALLQDAKRSQNEALLQRQMYQLEQLRRQAERDAARAEKLQRFKENS</sequence>
<organism evidence="3 4">
    <name type="scientific">Microbulbifer marinus</name>
    <dbReference type="NCBI Taxonomy" id="658218"/>
    <lineage>
        <taxon>Bacteria</taxon>
        <taxon>Pseudomonadati</taxon>
        <taxon>Pseudomonadota</taxon>
        <taxon>Gammaproteobacteria</taxon>
        <taxon>Cellvibrionales</taxon>
        <taxon>Microbulbiferaceae</taxon>
        <taxon>Microbulbifer</taxon>
    </lineage>
</organism>
<dbReference type="RefSeq" id="WP_091388186.1">
    <property type="nucleotide sequence ID" value="NZ_FNQO01000002.1"/>
</dbReference>
<dbReference type="Proteomes" id="UP000198658">
    <property type="component" value="Unassembled WGS sequence"/>
</dbReference>
<keyword evidence="4" id="KW-1185">Reference proteome</keyword>
<proteinExistence type="predicted"/>
<keyword evidence="2" id="KW-0732">Signal</keyword>
<evidence type="ECO:0000313" key="3">
    <source>
        <dbReference type="EMBL" id="SEA19277.1"/>
    </source>
</evidence>
<evidence type="ECO:0000256" key="1">
    <source>
        <dbReference type="SAM" id="Coils"/>
    </source>
</evidence>
<evidence type="ECO:0000256" key="2">
    <source>
        <dbReference type="SAM" id="SignalP"/>
    </source>
</evidence>
<dbReference type="OrthoDB" id="9914746at2"/>
<keyword evidence="1" id="KW-0175">Coiled coil</keyword>
<dbReference type="AlphaFoldDB" id="A0A1H3Z6K9"/>